<proteinExistence type="predicted"/>
<dbReference type="EMBL" id="BAAAVS010000024">
    <property type="protein sequence ID" value="GAA3038962.1"/>
    <property type="molecule type" value="Genomic_DNA"/>
</dbReference>
<dbReference type="InterPro" id="IPR036779">
    <property type="entry name" value="LysM_dom_sf"/>
</dbReference>
<evidence type="ECO:0000256" key="1">
    <source>
        <dbReference type="SAM" id="MobiDB-lite"/>
    </source>
</evidence>
<keyword evidence="2" id="KW-1133">Transmembrane helix</keyword>
<dbReference type="Pfam" id="PF01476">
    <property type="entry name" value="LysM"/>
    <property type="match status" value="1"/>
</dbReference>
<sequence length="153" mass="15738">MSAPVTHRPNPVPSRRVTPLAKRPRDPRLSASPPARGTDCGGSAHPRQPLVGADAARVFARRRAVAGILAGAALAALVWVFAIVGGDYAAASSPDPVTTSVVHVRGGETLNAVAARVAPDVSRQAVMNQLRALNGLTSATLSVGQALVVPVYR</sequence>
<feature type="transmembrane region" description="Helical" evidence="2">
    <location>
        <begin position="64"/>
        <end position="84"/>
    </location>
</feature>
<comment type="caution">
    <text evidence="4">The sequence shown here is derived from an EMBL/GenBank/DDBJ whole genome shotgun (WGS) entry which is preliminary data.</text>
</comment>
<gene>
    <name evidence="4" type="ORF">GCM10010528_19440</name>
</gene>
<dbReference type="Gene3D" id="3.10.350.10">
    <property type="entry name" value="LysM domain"/>
    <property type="match status" value="1"/>
</dbReference>
<reference evidence="5" key="1">
    <citation type="journal article" date="2019" name="Int. J. Syst. Evol. Microbiol.">
        <title>The Global Catalogue of Microorganisms (GCM) 10K type strain sequencing project: providing services to taxonomists for standard genome sequencing and annotation.</title>
        <authorList>
            <consortium name="The Broad Institute Genomics Platform"/>
            <consortium name="The Broad Institute Genome Sequencing Center for Infectious Disease"/>
            <person name="Wu L."/>
            <person name="Ma J."/>
        </authorList>
    </citation>
    <scope>NUCLEOTIDE SEQUENCE [LARGE SCALE GENOMIC DNA]</scope>
    <source>
        <strain evidence="5">JCM 14234</strain>
    </source>
</reference>
<keyword evidence="5" id="KW-1185">Reference proteome</keyword>
<organism evidence="4 5">
    <name type="scientific">Gordonia defluvii</name>
    <dbReference type="NCBI Taxonomy" id="283718"/>
    <lineage>
        <taxon>Bacteria</taxon>
        <taxon>Bacillati</taxon>
        <taxon>Actinomycetota</taxon>
        <taxon>Actinomycetes</taxon>
        <taxon>Mycobacteriales</taxon>
        <taxon>Gordoniaceae</taxon>
        <taxon>Gordonia</taxon>
    </lineage>
</organism>
<dbReference type="SMART" id="SM00257">
    <property type="entry name" value="LysM"/>
    <property type="match status" value="1"/>
</dbReference>
<name>A0ABP6LFB4_9ACTN</name>
<keyword evidence="2" id="KW-0472">Membrane</keyword>
<accession>A0ABP6LFB4</accession>
<dbReference type="Proteomes" id="UP001501035">
    <property type="component" value="Unassembled WGS sequence"/>
</dbReference>
<evidence type="ECO:0000313" key="4">
    <source>
        <dbReference type="EMBL" id="GAA3038962.1"/>
    </source>
</evidence>
<keyword evidence="2" id="KW-0812">Transmembrane</keyword>
<evidence type="ECO:0000313" key="5">
    <source>
        <dbReference type="Proteomes" id="UP001501035"/>
    </source>
</evidence>
<evidence type="ECO:0000259" key="3">
    <source>
        <dbReference type="SMART" id="SM00257"/>
    </source>
</evidence>
<protein>
    <recommendedName>
        <fullName evidence="3">LysM domain-containing protein</fullName>
    </recommendedName>
</protein>
<dbReference type="InterPro" id="IPR018392">
    <property type="entry name" value="LysM"/>
</dbReference>
<feature type="region of interest" description="Disordered" evidence="1">
    <location>
        <begin position="1"/>
        <end position="48"/>
    </location>
</feature>
<dbReference type="RefSeq" id="WP_290706153.1">
    <property type="nucleotide sequence ID" value="NZ_BAAAVS010000024.1"/>
</dbReference>
<feature type="domain" description="LysM" evidence="3">
    <location>
        <begin position="101"/>
        <end position="150"/>
    </location>
</feature>
<evidence type="ECO:0000256" key="2">
    <source>
        <dbReference type="SAM" id="Phobius"/>
    </source>
</evidence>